<proteinExistence type="predicted"/>
<comment type="caution">
    <text evidence="3">The sequence shown here is derived from an EMBL/GenBank/DDBJ whole genome shotgun (WGS) entry which is preliminary data.</text>
</comment>
<keyword evidence="1" id="KW-1133">Transmembrane helix</keyword>
<sequence>MPQLKKAKIEKYYSKVATAFLILAAVAVVVIVYFSLSKTIITVTPQPQAVKSTATINIVPAGTDPLPENGLEGRLAEKTVNGTKTYKDLATLRTAEAKATGTVTIYNKNASAQPLVATTRLLSDGGILFRTKETITVPAGGQVDVAVEADEEGEKGNIGPAHFTVVALWKGMQDKVYGESSQSMTSGIKDVMVATLENINEAKEQLAAELKEQAIQELSREIVKENPNEKIIPDAVTYQIISEEADVEPNAEVDQFIIASELKIIAAVFDEKKLFDLMNHKLADSLDSDEELASASQESLQYTVKLYDLKAQTAQLEITISGSSLIKLSSPIFNRENLTNKDKQDIRTYFDDFSEIQNVEVRFSPFWVFRSPALKDHIEIKIQR</sequence>
<feature type="transmembrane region" description="Helical" evidence="1">
    <location>
        <begin position="12"/>
        <end position="36"/>
    </location>
</feature>
<keyword evidence="1" id="KW-0472">Membrane</keyword>
<organism evidence="3 4">
    <name type="scientific">Candidatus Kerfeldbacteria bacterium CG_4_10_14_0_8_um_filter_42_10</name>
    <dbReference type="NCBI Taxonomy" id="2014248"/>
    <lineage>
        <taxon>Bacteria</taxon>
        <taxon>Candidatus Kerfeldiibacteriota</taxon>
    </lineage>
</organism>
<dbReference type="Pfam" id="PF04865">
    <property type="entry name" value="Baseplate_J"/>
    <property type="match status" value="1"/>
</dbReference>
<name>A0A2M7RGU3_9BACT</name>
<dbReference type="InterPro" id="IPR006949">
    <property type="entry name" value="Barrel_Baseplate_J-like"/>
</dbReference>
<keyword evidence="1" id="KW-0812">Transmembrane</keyword>
<protein>
    <recommendedName>
        <fullName evidence="2">Baseplate protein J-like barrel domain-containing protein</fullName>
    </recommendedName>
</protein>
<feature type="domain" description="Baseplate protein J-like barrel" evidence="2">
    <location>
        <begin position="103"/>
        <end position="165"/>
    </location>
</feature>
<accession>A0A2M7RGU3</accession>
<evidence type="ECO:0000256" key="1">
    <source>
        <dbReference type="SAM" id="Phobius"/>
    </source>
</evidence>
<reference evidence="3 4" key="1">
    <citation type="submission" date="2017-09" db="EMBL/GenBank/DDBJ databases">
        <title>Depth-based differentiation of microbial function through sediment-hosted aquifers and enrichment of novel symbionts in the deep terrestrial subsurface.</title>
        <authorList>
            <person name="Probst A.J."/>
            <person name="Ladd B."/>
            <person name="Jarett J.K."/>
            <person name="Geller-Mcgrath D.E."/>
            <person name="Sieber C.M."/>
            <person name="Emerson J.B."/>
            <person name="Anantharaman K."/>
            <person name="Thomas B.C."/>
            <person name="Malmstrom R."/>
            <person name="Stieglmeier M."/>
            <person name="Klingl A."/>
            <person name="Woyke T."/>
            <person name="Ryan C.M."/>
            <person name="Banfield J.F."/>
        </authorList>
    </citation>
    <scope>NUCLEOTIDE SEQUENCE [LARGE SCALE GENOMIC DNA]</scope>
    <source>
        <strain evidence="3">CG_4_10_14_0_8_um_filter_42_10</strain>
    </source>
</reference>
<evidence type="ECO:0000313" key="3">
    <source>
        <dbReference type="EMBL" id="PIY95566.1"/>
    </source>
</evidence>
<evidence type="ECO:0000313" key="4">
    <source>
        <dbReference type="Proteomes" id="UP000230779"/>
    </source>
</evidence>
<dbReference type="EMBL" id="PFMD01000077">
    <property type="protein sequence ID" value="PIY95566.1"/>
    <property type="molecule type" value="Genomic_DNA"/>
</dbReference>
<dbReference type="AlphaFoldDB" id="A0A2M7RGU3"/>
<evidence type="ECO:0000259" key="2">
    <source>
        <dbReference type="Pfam" id="PF04865"/>
    </source>
</evidence>
<gene>
    <name evidence="3" type="ORF">COY66_06440</name>
</gene>
<dbReference type="Proteomes" id="UP000230779">
    <property type="component" value="Unassembled WGS sequence"/>
</dbReference>